<dbReference type="Gene3D" id="3.30.420.10">
    <property type="entry name" value="Ribonuclease H-like superfamily/Ribonuclease H"/>
    <property type="match status" value="1"/>
</dbReference>
<dbReference type="Ensembl" id="ENSPKIT00000032438.1">
    <property type="protein sequence ID" value="ENSPKIP00000008359.1"/>
    <property type="gene ID" value="ENSPKIG00000023892.1"/>
</dbReference>
<protein>
    <recommendedName>
        <fullName evidence="1">Sleeping Beauty transposase HTH domain-containing protein</fullName>
    </recommendedName>
</protein>
<dbReference type="InterPro" id="IPR057667">
    <property type="entry name" value="HTH_SB"/>
</dbReference>
<organism evidence="2 3">
    <name type="scientific">Paramormyrops kingsleyae</name>
    <dbReference type="NCBI Taxonomy" id="1676925"/>
    <lineage>
        <taxon>Eukaryota</taxon>
        <taxon>Metazoa</taxon>
        <taxon>Chordata</taxon>
        <taxon>Craniata</taxon>
        <taxon>Vertebrata</taxon>
        <taxon>Euteleostomi</taxon>
        <taxon>Actinopterygii</taxon>
        <taxon>Neopterygii</taxon>
        <taxon>Teleostei</taxon>
        <taxon>Osteoglossocephala</taxon>
        <taxon>Osteoglossomorpha</taxon>
        <taxon>Osteoglossiformes</taxon>
        <taxon>Mormyridae</taxon>
        <taxon>Paramormyrops</taxon>
    </lineage>
</organism>
<name>A0A3B3QR66_9TELE</name>
<dbReference type="Pfam" id="PF25787">
    <property type="entry name" value="HTH_SB"/>
    <property type="match status" value="1"/>
</dbReference>
<feature type="domain" description="Sleeping Beauty transposase HTH" evidence="1">
    <location>
        <begin position="2"/>
        <end position="40"/>
    </location>
</feature>
<keyword evidence="3" id="KW-1185">Reference proteome</keyword>
<dbReference type="InterPro" id="IPR009057">
    <property type="entry name" value="Homeodomain-like_sf"/>
</dbReference>
<dbReference type="Proteomes" id="UP000261540">
    <property type="component" value="Unplaced"/>
</dbReference>
<dbReference type="SUPFAM" id="SSF46689">
    <property type="entry name" value="Homeodomain-like"/>
    <property type="match status" value="1"/>
</dbReference>
<reference evidence="2" key="2">
    <citation type="submission" date="2025-09" db="UniProtKB">
        <authorList>
            <consortium name="Ensembl"/>
        </authorList>
    </citation>
    <scope>IDENTIFICATION</scope>
</reference>
<evidence type="ECO:0000313" key="3">
    <source>
        <dbReference type="Proteomes" id="UP000261540"/>
    </source>
</evidence>
<evidence type="ECO:0000313" key="2">
    <source>
        <dbReference type="Ensembl" id="ENSPKIP00000008359.1"/>
    </source>
</evidence>
<dbReference type="STRING" id="1676925.ENSPKIP00000008359"/>
<proteinExistence type="predicted"/>
<dbReference type="InterPro" id="IPR036397">
    <property type="entry name" value="RNaseH_sf"/>
</dbReference>
<evidence type="ECO:0000259" key="1">
    <source>
        <dbReference type="Pfam" id="PF25787"/>
    </source>
</evidence>
<dbReference type="Gene3D" id="1.10.10.10">
    <property type="entry name" value="Winged helix-like DNA-binding domain superfamily/Winged helix DNA-binding domain"/>
    <property type="match status" value="1"/>
</dbReference>
<dbReference type="GO" id="GO:0003676">
    <property type="term" value="F:nucleic acid binding"/>
    <property type="evidence" value="ECO:0007669"/>
    <property type="project" value="InterPro"/>
</dbReference>
<reference evidence="2" key="1">
    <citation type="submission" date="2025-08" db="UniProtKB">
        <authorList>
            <consortium name="Ensembl"/>
        </authorList>
    </citation>
    <scope>IDENTIFICATION</scope>
</reference>
<accession>A0A3B3QR66</accession>
<dbReference type="InterPro" id="IPR036388">
    <property type="entry name" value="WH-like_DNA-bd_sf"/>
</dbReference>
<sequence length="140" mass="15921">MKLVHFHKAGEGYKKLSKRLGIPVPTVKIIIQKWKKHGHTKTQPRIERPSKITERAARKIAREKVHTSTVKRSLYNSGLFRRTNSAYEERNTIPMVKHGGGSLMFWGCVFASGTGALHKIEGRMNAGQYKNIRNLQTRGV</sequence>
<dbReference type="GeneTree" id="ENSGT01120000275309"/>
<dbReference type="AlphaFoldDB" id="A0A3B3QR66"/>